<evidence type="ECO:0000259" key="5">
    <source>
        <dbReference type="PROSITE" id="PS51782"/>
    </source>
</evidence>
<evidence type="ECO:0000256" key="4">
    <source>
        <dbReference type="SAM" id="MobiDB-lite"/>
    </source>
</evidence>
<comment type="similarity">
    <text evidence="3">Belongs to the secreted LysM effector family.</text>
</comment>
<dbReference type="InterPro" id="IPR018392">
    <property type="entry name" value="LysM"/>
</dbReference>
<dbReference type="Pfam" id="PF01476">
    <property type="entry name" value="LysM"/>
    <property type="match status" value="2"/>
</dbReference>
<feature type="domain" description="LysM" evidence="5">
    <location>
        <begin position="133"/>
        <end position="180"/>
    </location>
</feature>
<feature type="domain" description="LysM" evidence="5">
    <location>
        <begin position="255"/>
        <end position="303"/>
    </location>
</feature>
<dbReference type="Proteomes" id="UP000076584">
    <property type="component" value="Unassembled WGS sequence"/>
</dbReference>
<dbReference type="Gene3D" id="3.10.350.10">
    <property type="entry name" value="LysM domain"/>
    <property type="match status" value="7"/>
</dbReference>
<feature type="domain" description="LysM" evidence="5">
    <location>
        <begin position="68"/>
        <end position="115"/>
    </location>
</feature>
<dbReference type="PANTHER" id="PTHR34997">
    <property type="entry name" value="AM15"/>
    <property type="match status" value="1"/>
</dbReference>
<dbReference type="PROSITE" id="PS51782">
    <property type="entry name" value="LYSM"/>
    <property type="match status" value="6"/>
</dbReference>
<feature type="domain" description="LysM" evidence="5">
    <location>
        <begin position="356"/>
        <end position="403"/>
    </location>
</feature>
<name>A0A161XZZ1_COLIC</name>
<dbReference type="CDD" id="cd00118">
    <property type="entry name" value="LysM"/>
    <property type="match status" value="3"/>
</dbReference>
<dbReference type="AlphaFoldDB" id="A0A161XZZ1"/>
<keyword evidence="1" id="KW-0147">Chitin-binding</keyword>
<dbReference type="PANTHER" id="PTHR34997:SF1">
    <property type="entry name" value="PEPTIDOGLYCAN-BINDING LYSIN DOMAIN"/>
    <property type="match status" value="1"/>
</dbReference>
<evidence type="ECO:0000256" key="1">
    <source>
        <dbReference type="ARBA" id="ARBA00022669"/>
    </source>
</evidence>
<evidence type="ECO:0000256" key="2">
    <source>
        <dbReference type="ARBA" id="ARBA00023026"/>
    </source>
</evidence>
<dbReference type="SUPFAM" id="SSF54106">
    <property type="entry name" value="LysM domain"/>
    <property type="match status" value="2"/>
</dbReference>
<protein>
    <recommendedName>
        <fullName evidence="5">LysM domain-containing protein</fullName>
    </recommendedName>
</protein>
<evidence type="ECO:0000313" key="7">
    <source>
        <dbReference type="Proteomes" id="UP000076584"/>
    </source>
</evidence>
<feature type="domain" description="LysM" evidence="5">
    <location>
        <begin position="435"/>
        <end position="482"/>
    </location>
</feature>
<dbReference type="STRING" id="1573173.A0A161XZZ1"/>
<dbReference type="InterPro" id="IPR052210">
    <property type="entry name" value="LysM1-like"/>
</dbReference>
<evidence type="ECO:0000313" key="6">
    <source>
        <dbReference type="EMBL" id="KZL82752.1"/>
    </source>
</evidence>
<organism evidence="6 7">
    <name type="scientific">Colletotrichum incanum</name>
    <name type="common">Soybean anthracnose fungus</name>
    <dbReference type="NCBI Taxonomy" id="1573173"/>
    <lineage>
        <taxon>Eukaryota</taxon>
        <taxon>Fungi</taxon>
        <taxon>Dikarya</taxon>
        <taxon>Ascomycota</taxon>
        <taxon>Pezizomycotina</taxon>
        <taxon>Sordariomycetes</taxon>
        <taxon>Hypocreomycetidae</taxon>
        <taxon>Glomerellales</taxon>
        <taxon>Glomerellaceae</taxon>
        <taxon>Colletotrichum</taxon>
        <taxon>Colletotrichum spaethianum species complex</taxon>
    </lineage>
</organism>
<feature type="non-terminal residue" evidence="6">
    <location>
        <position position="1"/>
    </location>
</feature>
<comment type="caution">
    <text evidence="6">The sequence shown here is derived from an EMBL/GenBank/DDBJ whole genome shotgun (WGS) entry which is preliminary data.</text>
</comment>
<keyword evidence="7" id="KW-1185">Reference proteome</keyword>
<keyword evidence="2" id="KW-0843">Virulence</keyword>
<accession>A0A161XZZ1</accession>
<reference evidence="6 7" key="1">
    <citation type="submission" date="2015-06" db="EMBL/GenBank/DDBJ databases">
        <title>Survival trade-offs in plant roots during colonization by closely related pathogenic and mutualistic fungi.</title>
        <authorList>
            <person name="Hacquard S."/>
            <person name="Kracher B."/>
            <person name="Hiruma K."/>
            <person name="Weinman A."/>
            <person name="Muench P."/>
            <person name="Garrido Oter R."/>
            <person name="Ver Loren van Themaat E."/>
            <person name="Dallerey J.-F."/>
            <person name="Damm U."/>
            <person name="Henrissat B."/>
            <person name="Lespinet O."/>
            <person name="Thon M."/>
            <person name="Kemen E."/>
            <person name="McHardy A.C."/>
            <person name="Schulze-Lefert P."/>
            <person name="O'Connell R.J."/>
        </authorList>
    </citation>
    <scope>NUCLEOTIDE SEQUENCE [LARGE SCALE GENOMIC DNA]</scope>
    <source>
        <strain evidence="6 7">MAFF 238704</strain>
    </source>
</reference>
<evidence type="ECO:0000256" key="3">
    <source>
        <dbReference type="ARBA" id="ARBA00044955"/>
    </source>
</evidence>
<feature type="domain" description="LysM" evidence="5">
    <location>
        <begin position="515"/>
        <end position="562"/>
    </location>
</feature>
<gene>
    <name evidence="6" type="ORF">CI238_10075</name>
</gene>
<dbReference type="InterPro" id="IPR036779">
    <property type="entry name" value="LysM_dom_sf"/>
</dbReference>
<sequence length="694" mass="73784">LFTVSSTAGCCHSFSITVEMNSPSNMSPSLRVRAAAALAIVVGYQHARAQETSPSGATMDGIAWNCSGWHTVVSGDTCYSIEQQYDITEAEFLAWNPAVSSDCGTNFWPDYSYCVRVGAPGPTMEGIASDCDAWHTVISGDSCYSIEQEYGITADQFFEWNPAVSTDCVTNFWPDYSYCVSINENQGSTTSSSSSAPATSTATTSSSSVSTSVNTTTTPYSTRYPVTSFNLTAPYTATALPPQRTLSGQPSYCNAWHNVAAGQTCEDVVNYYSNRLTLDQLLEYNPTIGQDCSGLYTGWYICVGIQAQNSTRIEWYTSQTNFTVPASTPYPGYVATAVANFTASPQQTGIPSSCQNYYQAQADDTCTSVLAVYDYITQEQFFSWNPALNGNCQGLWSGYYYCVANYADASDLPMPPTVTSGASPTATGTISTCEKWYMTRVNDDCASVAAWFGTFSAADFISWNPSVGASCANIQQDTYYCVGVPGTATTRSEALTPTLPASMPTQTGVVSGCTQFWLVSPSDTCASIIEDSGVANATVFYSWNPAVGSDCAGLTVDYYVCVSTSEWETIAPISTVTISAGQTIVPSTTVASTSASTTTSAGASTTTSTAVTTPSPFMPGMVDGCVRFYFRGSDAAALYCYDIASYAGIALSDFYTWNPQVGTDCSGLWADTWYCIGLSGSTPTTISSGVPTPA</sequence>
<dbReference type="SMART" id="SM00257">
    <property type="entry name" value="LysM"/>
    <property type="match status" value="4"/>
</dbReference>
<dbReference type="GO" id="GO:0008061">
    <property type="term" value="F:chitin binding"/>
    <property type="evidence" value="ECO:0007669"/>
    <property type="project" value="UniProtKB-KW"/>
</dbReference>
<feature type="region of interest" description="Disordered" evidence="4">
    <location>
        <begin position="189"/>
        <end position="216"/>
    </location>
</feature>
<dbReference type="EMBL" id="LFIW01001339">
    <property type="protein sequence ID" value="KZL82752.1"/>
    <property type="molecule type" value="Genomic_DNA"/>
</dbReference>
<proteinExistence type="inferred from homology"/>